<dbReference type="SUPFAM" id="SSF89360">
    <property type="entry name" value="HesB-like domain"/>
    <property type="match status" value="1"/>
</dbReference>
<dbReference type="NCBIfam" id="NF010147">
    <property type="entry name" value="PRK13623.1"/>
    <property type="match status" value="1"/>
</dbReference>
<dbReference type="InterPro" id="IPR035903">
    <property type="entry name" value="HesB-like_dom_sf"/>
</dbReference>
<proteinExistence type="predicted"/>
<dbReference type="EMBL" id="CAESAB010000056">
    <property type="protein sequence ID" value="CAB4342480.1"/>
    <property type="molecule type" value="Genomic_DNA"/>
</dbReference>
<evidence type="ECO:0000313" key="2">
    <source>
        <dbReference type="EMBL" id="CAB4342480.1"/>
    </source>
</evidence>
<dbReference type="NCBIfam" id="TIGR00049">
    <property type="entry name" value="iron-sulfur cluster assembly accessory protein"/>
    <property type="match status" value="1"/>
</dbReference>
<name>A0A6J5ZPE2_9ZZZZ</name>
<accession>A0A6J5ZPE2</accession>
<organism evidence="2">
    <name type="scientific">freshwater metagenome</name>
    <dbReference type="NCBI Taxonomy" id="449393"/>
    <lineage>
        <taxon>unclassified sequences</taxon>
        <taxon>metagenomes</taxon>
        <taxon>ecological metagenomes</taxon>
    </lineage>
</organism>
<dbReference type="AlphaFoldDB" id="A0A6J5ZPE2"/>
<reference evidence="2" key="1">
    <citation type="submission" date="2020-05" db="EMBL/GenBank/DDBJ databases">
        <authorList>
            <person name="Chiriac C."/>
            <person name="Salcher M."/>
            <person name="Ghai R."/>
            <person name="Kavagutti S V."/>
        </authorList>
    </citation>
    <scope>NUCLEOTIDE SEQUENCE</scope>
</reference>
<dbReference type="Pfam" id="PF01521">
    <property type="entry name" value="Fe-S_biosyn"/>
    <property type="match status" value="1"/>
</dbReference>
<dbReference type="GO" id="GO:0016226">
    <property type="term" value="P:iron-sulfur cluster assembly"/>
    <property type="evidence" value="ECO:0007669"/>
    <property type="project" value="InterPro"/>
</dbReference>
<evidence type="ECO:0000259" key="1">
    <source>
        <dbReference type="Pfam" id="PF01521"/>
    </source>
</evidence>
<dbReference type="InterPro" id="IPR016092">
    <property type="entry name" value="ATAP"/>
</dbReference>
<dbReference type="GO" id="GO:0051539">
    <property type="term" value="F:4 iron, 4 sulfur cluster binding"/>
    <property type="evidence" value="ECO:0007669"/>
    <property type="project" value="TreeGrafter"/>
</dbReference>
<dbReference type="Gene3D" id="2.60.300.12">
    <property type="entry name" value="HesB-like domain"/>
    <property type="match status" value="1"/>
</dbReference>
<dbReference type="PROSITE" id="PS01152">
    <property type="entry name" value="HESB"/>
    <property type="match status" value="1"/>
</dbReference>
<dbReference type="GO" id="GO:0051537">
    <property type="term" value="F:2 iron, 2 sulfur cluster binding"/>
    <property type="evidence" value="ECO:0007669"/>
    <property type="project" value="TreeGrafter"/>
</dbReference>
<protein>
    <submittedName>
        <fullName evidence="2">Unannotated protein</fullName>
    </submittedName>
</protein>
<dbReference type="PANTHER" id="PTHR43011">
    <property type="entry name" value="IRON-SULFUR CLUSTER ASSEMBLY 2 HOMOLOG, MITOCHONDRIAL"/>
    <property type="match status" value="1"/>
</dbReference>
<dbReference type="InterPro" id="IPR017870">
    <property type="entry name" value="FeS_cluster_insertion_CS"/>
</dbReference>
<feature type="domain" description="Core" evidence="1">
    <location>
        <begin position="16"/>
        <end position="117"/>
    </location>
</feature>
<gene>
    <name evidence="2" type="ORF">UFOPK3820_01095</name>
</gene>
<dbReference type="GO" id="GO:0005506">
    <property type="term" value="F:iron ion binding"/>
    <property type="evidence" value="ECO:0007669"/>
    <property type="project" value="TreeGrafter"/>
</dbReference>
<sequence length="120" mass="12810">MTTETTSTPVELTTGITLTDVAAAKVSALLAQEGRDDLYLRVAVQPGGCSGLKYQLYFDDRAQDGDIAREFGSVKVVVDKMSDPYLMGASIDFVDTIEKQGFTIDNPNAQGSCACGDSFN</sequence>
<dbReference type="PANTHER" id="PTHR43011:SF1">
    <property type="entry name" value="IRON-SULFUR CLUSTER ASSEMBLY 2 HOMOLOG, MITOCHONDRIAL"/>
    <property type="match status" value="1"/>
</dbReference>
<dbReference type="InterPro" id="IPR000361">
    <property type="entry name" value="ATAP_core_dom"/>
</dbReference>